<organism evidence="1 2">
    <name type="scientific">Mycolicibacterium madagascariense</name>
    <dbReference type="NCBI Taxonomy" id="212765"/>
    <lineage>
        <taxon>Bacteria</taxon>
        <taxon>Bacillati</taxon>
        <taxon>Actinomycetota</taxon>
        <taxon>Actinomycetes</taxon>
        <taxon>Mycobacteriales</taxon>
        <taxon>Mycobacteriaceae</taxon>
        <taxon>Mycolicibacterium</taxon>
    </lineage>
</organism>
<dbReference type="EMBL" id="AP022610">
    <property type="protein sequence ID" value="BBZ27366.1"/>
    <property type="molecule type" value="Genomic_DNA"/>
</dbReference>
<sequence length="61" mass="6292">MAKTIIEFDSLNTDEGAATDEARNKVGREAADAAFRVVGSGPGPGFAAGGPLTHWVLEMTS</sequence>
<name>A0A7I7XCK6_9MYCO</name>
<accession>A0A7I7XCK6</accession>
<dbReference type="KEGG" id="mmag:MMAD_16610"/>
<dbReference type="Proteomes" id="UP000466517">
    <property type="component" value="Chromosome"/>
</dbReference>
<evidence type="ECO:0000313" key="2">
    <source>
        <dbReference type="Proteomes" id="UP000466517"/>
    </source>
</evidence>
<keyword evidence="2" id="KW-1185">Reference proteome</keyword>
<evidence type="ECO:0000313" key="1">
    <source>
        <dbReference type="EMBL" id="BBZ27366.1"/>
    </source>
</evidence>
<dbReference type="RefSeq" id="WP_163735075.1">
    <property type="nucleotide sequence ID" value="NZ_AP022610.1"/>
</dbReference>
<proteinExistence type="predicted"/>
<gene>
    <name evidence="1" type="ORF">MMAD_16610</name>
</gene>
<reference evidence="1 2" key="1">
    <citation type="journal article" date="2019" name="Emerg. Microbes Infect.">
        <title>Comprehensive subspecies identification of 175 nontuberculous mycobacteria species based on 7547 genomic profiles.</title>
        <authorList>
            <person name="Matsumoto Y."/>
            <person name="Kinjo T."/>
            <person name="Motooka D."/>
            <person name="Nabeya D."/>
            <person name="Jung N."/>
            <person name="Uechi K."/>
            <person name="Horii T."/>
            <person name="Iida T."/>
            <person name="Fujita J."/>
            <person name="Nakamura S."/>
        </authorList>
    </citation>
    <scope>NUCLEOTIDE SEQUENCE [LARGE SCALE GENOMIC DNA]</scope>
    <source>
        <strain evidence="1 2">JCM 13574</strain>
    </source>
</reference>
<dbReference type="AlphaFoldDB" id="A0A7I7XCK6"/>
<protein>
    <submittedName>
        <fullName evidence="1">Uncharacterized protein</fullName>
    </submittedName>
</protein>